<dbReference type="Gene3D" id="1.10.10.10">
    <property type="entry name" value="Winged helix-like DNA-binding domain superfamily/Winged helix DNA-binding domain"/>
    <property type="match status" value="1"/>
</dbReference>
<sequence>MCQEGIGSFVSCCIANIICCSSEVEEFSMASRPVATRPDDMRRLNRARVLAALRRAGQASRNELARDTALSAASISTITGELIDEGLVVTANGDEARRAGSTRGRPRVTLTPASSAASLACLSLQFGSLGIRLVDYRGEVLHAENTNCLTLELTEDTLIEAMNGLVDRALAAAGARAGPLQGVVIGVAGVIDLEGTTIQWAPSLSIRDVPVSARLEKVLDVPVRLWNDCDLMAEALHGEGFAGGSDFGTLLLSRGVGMALRLRGQLVNGLASSGVEFGHIPVHPDGALCRCGNYGCVEAYAGDYAMARRAAGLSCRTAPVPIGEVRELASIGEQAAAGNADAVAALSEAGEAVGYGLAAIFSLVDPFPLMIVGLDDVLRERLTQSIRATLRKTLAGKAVADDLVIDGRPDPGPLVHRGAALSGLTALDRTLLASPPPIDKAAGGEAA</sequence>
<protein>
    <recommendedName>
        <fullName evidence="4">HTH marR-type domain-containing protein</fullName>
    </recommendedName>
</protein>
<evidence type="ECO:0000313" key="3">
    <source>
        <dbReference type="Proteomes" id="UP000215405"/>
    </source>
</evidence>
<comment type="caution">
    <text evidence="2">The sequence shown here is derived from an EMBL/GenBank/DDBJ whole genome shotgun (WGS) entry which is preliminary data.</text>
</comment>
<dbReference type="PANTHER" id="PTHR18964">
    <property type="entry name" value="ROK (REPRESSOR, ORF, KINASE) FAMILY"/>
    <property type="match status" value="1"/>
</dbReference>
<evidence type="ECO:0008006" key="4">
    <source>
        <dbReference type="Google" id="ProtNLM"/>
    </source>
</evidence>
<name>A0A231V115_9HYPH</name>
<organism evidence="2 3">
    <name type="scientific">Notoacmeibacter marinus</name>
    <dbReference type="NCBI Taxonomy" id="1876515"/>
    <lineage>
        <taxon>Bacteria</taxon>
        <taxon>Pseudomonadati</taxon>
        <taxon>Pseudomonadota</taxon>
        <taxon>Alphaproteobacteria</taxon>
        <taxon>Hyphomicrobiales</taxon>
        <taxon>Notoacmeibacteraceae</taxon>
        <taxon>Notoacmeibacter</taxon>
    </lineage>
</organism>
<dbReference type="InterPro" id="IPR043129">
    <property type="entry name" value="ATPase_NBD"/>
</dbReference>
<proteinExistence type="inferred from homology"/>
<dbReference type="AlphaFoldDB" id="A0A231V115"/>
<dbReference type="PANTHER" id="PTHR18964:SF149">
    <property type="entry name" value="BIFUNCTIONAL UDP-N-ACETYLGLUCOSAMINE 2-EPIMERASE_N-ACETYLMANNOSAMINE KINASE"/>
    <property type="match status" value="1"/>
</dbReference>
<dbReference type="InterPro" id="IPR036388">
    <property type="entry name" value="WH-like_DNA-bd_sf"/>
</dbReference>
<dbReference type="EMBL" id="NBYO01000001">
    <property type="protein sequence ID" value="OXT01731.1"/>
    <property type="molecule type" value="Genomic_DNA"/>
</dbReference>
<dbReference type="SUPFAM" id="SSF53067">
    <property type="entry name" value="Actin-like ATPase domain"/>
    <property type="match status" value="1"/>
</dbReference>
<reference evidence="3" key="1">
    <citation type="journal article" date="2017" name="Int. J. Syst. Evol. Microbiol.">
        <title>Notoacmeibacter marinus gen. nov., sp. nov., isolated from the gut of a limpet and proposal of Notoacmeibacteraceae fam. nov. in the order Rhizobiales of the class Alphaproteobacteria.</title>
        <authorList>
            <person name="Huang Z."/>
            <person name="Guo F."/>
            <person name="Lai Q."/>
        </authorList>
    </citation>
    <scope>NUCLEOTIDE SEQUENCE [LARGE SCALE GENOMIC DNA]</scope>
    <source>
        <strain evidence="3">XMTR2A4</strain>
    </source>
</reference>
<comment type="similarity">
    <text evidence="1">Belongs to the ROK (NagC/XylR) family.</text>
</comment>
<evidence type="ECO:0000313" key="2">
    <source>
        <dbReference type="EMBL" id="OXT01731.1"/>
    </source>
</evidence>
<gene>
    <name evidence="2" type="ORF">B7H23_01865</name>
</gene>
<keyword evidence="3" id="KW-1185">Reference proteome</keyword>
<dbReference type="InterPro" id="IPR036390">
    <property type="entry name" value="WH_DNA-bd_sf"/>
</dbReference>
<dbReference type="Proteomes" id="UP000215405">
    <property type="component" value="Unassembled WGS sequence"/>
</dbReference>
<dbReference type="Gene3D" id="3.30.420.40">
    <property type="match status" value="2"/>
</dbReference>
<dbReference type="SUPFAM" id="SSF46785">
    <property type="entry name" value="Winged helix' DNA-binding domain"/>
    <property type="match status" value="1"/>
</dbReference>
<accession>A0A231V115</accession>
<evidence type="ECO:0000256" key="1">
    <source>
        <dbReference type="ARBA" id="ARBA00006479"/>
    </source>
</evidence>
<dbReference type="Pfam" id="PF00480">
    <property type="entry name" value="ROK"/>
    <property type="match status" value="1"/>
</dbReference>
<dbReference type="InterPro" id="IPR000600">
    <property type="entry name" value="ROK"/>
</dbReference>
<dbReference type="Pfam" id="PF13412">
    <property type="entry name" value="HTH_24"/>
    <property type="match status" value="1"/>
</dbReference>